<name>A0AAV2TD53_CALDB</name>
<gene>
    <name evidence="3" type="ORF">CDAUBV1_LOCUS9550</name>
</gene>
<dbReference type="EMBL" id="CAXLJL010000267">
    <property type="protein sequence ID" value="CAL5135402.1"/>
    <property type="molecule type" value="Genomic_DNA"/>
</dbReference>
<evidence type="ECO:0000313" key="4">
    <source>
        <dbReference type="Proteomes" id="UP001497525"/>
    </source>
</evidence>
<protein>
    <submittedName>
        <fullName evidence="3">Uncharacterized protein</fullName>
    </submittedName>
</protein>
<organism evidence="3 4">
    <name type="scientific">Calicophoron daubneyi</name>
    <name type="common">Rumen fluke</name>
    <name type="synonym">Paramphistomum daubneyi</name>
    <dbReference type="NCBI Taxonomy" id="300641"/>
    <lineage>
        <taxon>Eukaryota</taxon>
        <taxon>Metazoa</taxon>
        <taxon>Spiralia</taxon>
        <taxon>Lophotrochozoa</taxon>
        <taxon>Platyhelminthes</taxon>
        <taxon>Trematoda</taxon>
        <taxon>Digenea</taxon>
        <taxon>Plagiorchiida</taxon>
        <taxon>Pronocephalata</taxon>
        <taxon>Paramphistomoidea</taxon>
        <taxon>Paramphistomidae</taxon>
        <taxon>Calicophoron</taxon>
    </lineage>
</organism>
<dbReference type="Proteomes" id="UP001497525">
    <property type="component" value="Unassembled WGS sequence"/>
</dbReference>
<evidence type="ECO:0000256" key="1">
    <source>
        <dbReference type="SAM" id="Coils"/>
    </source>
</evidence>
<feature type="region of interest" description="Disordered" evidence="2">
    <location>
        <begin position="250"/>
        <end position="281"/>
    </location>
</feature>
<keyword evidence="1" id="KW-0175">Coiled coil</keyword>
<feature type="coiled-coil region" evidence="1">
    <location>
        <begin position="74"/>
        <end position="104"/>
    </location>
</feature>
<evidence type="ECO:0000313" key="3">
    <source>
        <dbReference type="EMBL" id="CAL5135402.1"/>
    </source>
</evidence>
<sequence length="281" mass="32059">MIAMVVRSELDEKCKRPREVYTSQMSELRGEVDSKHTKTEELKGKVHKLEFQGNKSDGKLKRLLKDCEDKSARSEVMEKAAQKQEQAKQDLRALEETVVKEHQTLHSLRHPFFQNMNNHIRTSAHQTSTVVATVANNNTGIQSTHQPAGQNQQNALNMVDSGEDEWNRSGSAAQRENILSLENSLDKLGKVNRRLFHDNEEVRCQLSKLEVRLKCAALRVHCLELSLKQAKQGAMWDRERYQVEVERIKGGDRQRNATAPRRRPSIAKPIRGGHVPTTVSR</sequence>
<comment type="caution">
    <text evidence="3">The sequence shown here is derived from an EMBL/GenBank/DDBJ whole genome shotgun (WGS) entry which is preliminary data.</text>
</comment>
<dbReference type="AlphaFoldDB" id="A0AAV2TD53"/>
<reference evidence="3" key="1">
    <citation type="submission" date="2024-06" db="EMBL/GenBank/DDBJ databases">
        <authorList>
            <person name="Liu X."/>
            <person name="Lenzi L."/>
            <person name="Haldenby T S."/>
            <person name="Uol C."/>
        </authorList>
    </citation>
    <scope>NUCLEOTIDE SEQUENCE</scope>
</reference>
<evidence type="ECO:0000256" key="2">
    <source>
        <dbReference type="SAM" id="MobiDB-lite"/>
    </source>
</evidence>
<proteinExistence type="predicted"/>
<accession>A0AAV2TD53</accession>